<dbReference type="EMBL" id="GBHO01041399">
    <property type="protein sequence ID" value="JAG02205.1"/>
    <property type="molecule type" value="Transcribed_RNA"/>
</dbReference>
<feature type="chain" id="PRO_5002070673" evidence="2">
    <location>
        <begin position="19"/>
        <end position="330"/>
    </location>
</feature>
<dbReference type="InterPro" id="IPR052775">
    <property type="entry name" value="IUN_hydrolase"/>
</dbReference>
<feature type="signal peptide" evidence="2">
    <location>
        <begin position="1"/>
        <end position="18"/>
    </location>
</feature>
<reference evidence="4" key="2">
    <citation type="submission" date="2014-07" db="EMBL/GenBank/DDBJ databases">
        <authorList>
            <person name="Hull J."/>
        </authorList>
    </citation>
    <scope>NUCLEOTIDE SEQUENCE</scope>
</reference>
<gene>
    <name evidence="4" type="primary">URH2_2</name>
    <name evidence="4" type="ORF">CM83_83217</name>
</gene>
<comment type="similarity">
    <text evidence="1">Belongs to the IUNH family.</text>
</comment>
<evidence type="ECO:0000313" key="4">
    <source>
        <dbReference type="EMBL" id="JAG02205.1"/>
    </source>
</evidence>
<feature type="domain" description="Inosine/uridine-preferring nucleoside hydrolase" evidence="3">
    <location>
        <begin position="38"/>
        <end position="322"/>
    </location>
</feature>
<reference evidence="4" key="1">
    <citation type="journal article" date="2014" name="PLoS ONE">
        <title>Transcriptome-Based Identification of ABC Transporters in the Western Tarnished Plant Bug Lygus hesperus.</title>
        <authorList>
            <person name="Hull J.J."/>
            <person name="Chaney K."/>
            <person name="Geib S.M."/>
            <person name="Fabrick J.A."/>
            <person name="Brent C.S."/>
            <person name="Walsh D."/>
            <person name="Lavine L.C."/>
        </authorList>
    </citation>
    <scope>NUCLEOTIDE SEQUENCE</scope>
</reference>
<sequence>MIKIILTLPIQLVLVVSAYSGNPWQTIGSFFHGSGMMVVDTDAGADDAMAISLILSGTRSSRIHIAGITCVRGNTGVHNVSKNVLRTLEVNGRLEIPVFEGSDYGLIATSAIDDYYFGYDGLGDFNYPVPDVSPSKVPAAVFLADVVRRNPGRVTVVALGPLTNLAVAGLIYPDFYKNAKDIIILGGSTSGIGGMNGSEFNIWADPYAAIAVFSRSPVSNPVTVIPTETFRQVHISWDWRKYVLGTKGTAVMDFLNLAERKEPKSGRGWEVSDQVAAAVAIDPTIVLSLFVGRSHLLPNGIMTVTKDGHDIRVISAVDSDRLKMMLEILL</sequence>
<protein>
    <submittedName>
        <fullName evidence="4">Putative uridine nucleosidase 2</fullName>
    </submittedName>
</protein>
<dbReference type="PANTHER" id="PTHR46190">
    <property type="entry name" value="SI:CH211-201H21.5-RELATED"/>
    <property type="match status" value="1"/>
</dbReference>
<dbReference type="InterPro" id="IPR036452">
    <property type="entry name" value="Ribo_hydro-like"/>
</dbReference>
<proteinExistence type="inferred from homology"/>
<dbReference type="PANTHER" id="PTHR46190:SF1">
    <property type="entry name" value="SI:CH211-201H21.5"/>
    <property type="match status" value="1"/>
</dbReference>
<dbReference type="AlphaFoldDB" id="A0A0A9WBH9"/>
<dbReference type="GO" id="GO:0016799">
    <property type="term" value="F:hydrolase activity, hydrolyzing N-glycosyl compounds"/>
    <property type="evidence" value="ECO:0007669"/>
    <property type="project" value="InterPro"/>
</dbReference>
<evidence type="ECO:0000259" key="3">
    <source>
        <dbReference type="Pfam" id="PF01156"/>
    </source>
</evidence>
<dbReference type="SUPFAM" id="SSF53590">
    <property type="entry name" value="Nucleoside hydrolase"/>
    <property type="match status" value="1"/>
</dbReference>
<evidence type="ECO:0000256" key="1">
    <source>
        <dbReference type="ARBA" id="ARBA00009176"/>
    </source>
</evidence>
<dbReference type="InterPro" id="IPR001910">
    <property type="entry name" value="Inosine/uridine_hydrolase_dom"/>
</dbReference>
<evidence type="ECO:0000256" key="2">
    <source>
        <dbReference type="SAM" id="SignalP"/>
    </source>
</evidence>
<keyword evidence="2" id="KW-0732">Signal</keyword>
<dbReference type="Gene3D" id="3.90.245.10">
    <property type="entry name" value="Ribonucleoside hydrolase-like"/>
    <property type="match status" value="1"/>
</dbReference>
<organism evidence="4">
    <name type="scientific">Lygus hesperus</name>
    <name type="common">Western plant bug</name>
    <dbReference type="NCBI Taxonomy" id="30085"/>
    <lineage>
        <taxon>Eukaryota</taxon>
        <taxon>Metazoa</taxon>
        <taxon>Ecdysozoa</taxon>
        <taxon>Arthropoda</taxon>
        <taxon>Hexapoda</taxon>
        <taxon>Insecta</taxon>
        <taxon>Pterygota</taxon>
        <taxon>Neoptera</taxon>
        <taxon>Paraneoptera</taxon>
        <taxon>Hemiptera</taxon>
        <taxon>Heteroptera</taxon>
        <taxon>Panheteroptera</taxon>
        <taxon>Cimicomorpha</taxon>
        <taxon>Miridae</taxon>
        <taxon>Mirini</taxon>
        <taxon>Lygus</taxon>
    </lineage>
</organism>
<name>A0A0A9WBH9_LYGHE</name>
<dbReference type="Pfam" id="PF01156">
    <property type="entry name" value="IU_nuc_hydro"/>
    <property type="match status" value="1"/>
</dbReference>
<accession>A0A0A9WBH9</accession>